<dbReference type="PANTHER" id="PTHR46639">
    <property type="entry name" value="DIENCEPHALON/MESENCEPHALON HOMEOBOX PROTEIN 1"/>
    <property type="match status" value="1"/>
</dbReference>
<evidence type="ECO:0000256" key="3">
    <source>
        <dbReference type="ARBA" id="ARBA00023155"/>
    </source>
</evidence>
<name>A0A9X0D3E9_9CNID</name>
<dbReference type="PROSITE" id="PS50071">
    <property type="entry name" value="HOMEOBOX_2"/>
    <property type="match status" value="1"/>
</dbReference>
<dbReference type="GO" id="GO:0000981">
    <property type="term" value="F:DNA-binding transcription factor activity, RNA polymerase II-specific"/>
    <property type="evidence" value="ECO:0007669"/>
    <property type="project" value="InterPro"/>
</dbReference>
<gene>
    <name evidence="9" type="primary">DMBX1_4</name>
    <name evidence="9" type="ORF">OS493_017490</name>
</gene>
<protein>
    <submittedName>
        <fullName evidence="9">Sequence-specific DNA binding</fullName>
    </submittedName>
</protein>
<feature type="region of interest" description="Disordered" evidence="7">
    <location>
        <begin position="53"/>
        <end position="72"/>
    </location>
</feature>
<dbReference type="InterPro" id="IPR009057">
    <property type="entry name" value="Homeodomain-like_sf"/>
</dbReference>
<evidence type="ECO:0000256" key="6">
    <source>
        <dbReference type="RuleBase" id="RU000682"/>
    </source>
</evidence>
<dbReference type="Pfam" id="PF00046">
    <property type="entry name" value="Homeodomain"/>
    <property type="match status" value="1"/>
</dbReference>
<dbReference type="OrthoDB" id="6159439at2759"/>
<keyword evidence="10" id="KW-1185">Reference proteome</keyword>
<proteinExistence type="inferred from homology"/>
<comment type="caution">
    <text evidence="9">The sequence shown here is derived from an EMBL/GenBank/DDBJ whole genome shotgun (WGS) entry which is preliminary data.</text>
</comment>
<dbReference type="PROSITE" id="PS00027">
    <property type="entry name" value="HOMEOBOX_1"/>
    <property type="match status" value="1"/>
</dbReference>
<comment type="similarity">
    <text evidence="1">Belongs to the paired homeobox family.</text>
</comment>
<dbReference type="InterPro" id="IPR001356">
    <property type="entry name" value="HD"/>
</dbReference>
<dbReference type="Gene3D" id="1.10.10.60">
    <property type="entry name" value="Homeodomain-like"/>
    <property type="match status" value="1"/>
</dbReference>
<evidence type="ECO:0000313" key="9">
    <source>
        <dbReference type="EMBL" id="KAJ7385121.1"/>
    </source>
</evidence>
<dbReference type="EMBL" id="MU825882">
    <property type="protein sequence ID" value="KAJ7385121.1"/>
    <property type="molecule type" value="Genomic_DNA"/>
</dbReference>
<dbReference type="GO" id="GO:0000977">
    <property type="term" value="F:RNA polymerase II transcription regulatory region sequence-specific DNA binding"/>
    <property type="evidence" value="ECO:0007669"/>
    <property type="project" value="TreeGrafter"/>
</dbReference>
<dbReference type="FunFam" id="1.10.10.60:FF:000551">
    <property type="entry name" value="Predicted protein"/>
    <property type="match status" value="1"/>
</dbReference>
<evidence type="ECO:0000256" key="4">
    <source>
        <dbReference type="ARBA" id="ARBA00023242"/>
    </source>
</evidence>
<dbReference type="CDD" id="cd00086">
    <property type="entry name" value="homeodomain"/>
    <property type="match status" value="1"/>
</dbReference>
<dbReference type="SUPFAM" id="SSF46689">
    <property type="entry name" value="Homeodomain-like"/>
    <property type="match status" value="1"/>
</dbReference>
<evidence type="ECO:0000259" key="8">
    <source>
        <dbReference type="PROSITE" id="PS50071"/>
    </source>
</evidence>
<feature type="domain" description="Homeobox" evidence="8">
    <location>
        <begin position="94"/>
        <end position="154"/>
    </location>
</feature>
<evidence type="ECO:0000256" key="2">
    <source>
        <dbReference type="ARBA" id="ARBA00023125"/>
    </source>
</evidence>
<dbReference type="SMART" id="SM00389">
    <property type="entry name" value="HOX"/>
    <property type="match status" value="1"/>
</dbReference>
<evidence type="ECO:0000256" key="7">
    <source>
        <dbReference type="SAM" id="MobiDB-lite"/>
    </source>
</evidence>
<dbReference type="Proteomes" id="UP001163046">
    <property type="component" value="Unassembled WGS sequence"/>
</dbReference>
<reference evidence="9" key="1">
    <citation type="submission" date="2023-01" db="EMBL/GenBank/DDBJ databases">
        <title>Genome assembly of the deep-sea coral Lophelia pertusa.</title>
        <authorList>
            <person name="Herrera S."/>
            <person name="Cordes E."/>
        </authorList>
    </citation>
    <scope>NUCLEOTIDE SEQUENCE</scope>
    <source>
        <strain evidence="9">USNM1676648</strain>
        <tissue evidence="9">Polyp</tissue>
    </source>
</reference>
<accession>A0A9X0D3E9</accession>
<evidence type="ECO:0000256" key="1">
    <source>
        <dbReference type="ARBA" id="ARBA00005733"/>
    </source>
</evidence>
<evidence type="ECO:0000256" key="5">
    <source>
        <dbReference type="PROSITE-ProRule" id="PRU00108"/>
    </source>
</evidence>
<dbReference type="InterPro" id="IPR017970">
    <property type="entry name" value="Homeobox_CS"/>
</dbReference>
<organism evidence="9 10">
    <name type="scientific">Desmophyllum pertusum</name>
    <dbReference type="NCBI Taxonomy" id="174260"/>
    <lineage>
        <taxon>Eukaryota</taxon>
        <taxon>Metazoa</taxon>
        <taxon>Cnidaria</taxon>
        <taxon>Anthozoa</taxon>
        <taxon>Hexacorallia</taxon>
        <taxon>Scleractinia</taxon>
        <taxon>Caryophylliina</taxon>
        <taxon>Caryophylliidae</taxon>
        <taxon>Desmophyllum</taxon>
    </lineage>
</organism>
<feature type="DNA-binding region" description="Homeobox" evidence="5">
    <location>
        <begin position="96"/>
        <end position="155"/>
    </location>
</feature>
<dbReference type="InterPro" id="IPR052488">
    <property type="entry name" value="DMBX_homeobox"/>
</dbReference>
<keyword evidence="4 5" id="KW-0539">Nucleus</keyword>
<sequence length="253" mass="29140">MYIHACMRRHGSQPRKAKQLRKRLSVPQIIKYIEGLSIMDANPFSIESILKKNSSSSADNTTEETQPSKSTEALSLAVKLADVILEARQEKTRRTPRRTRTAFTHQQLGILEKSFSKTHYPDVELREQLAEKTNLQEGRIQVWFKNRRAKYRKEVRTCLPPDSYDSDEEYISTFCPATPTEGPPSCFQCNTVPFYYNYNEPIDSMRSFGYSSSMYPHGQLTTHNSTQANGIHGWKPVTNLMMDHTHLGDMWRG</sequence>
<dbReference type="PANTHER" id="PTHR46639:SF2">
    <property type="entry name" value="DIENCEPHALON_MESENCEPHALON HOMEOBOX PROTEIN 1"/>
    <property type="match status" value="1"/>
</dbReference>
<dbReference type="GO" id="GO:0005634">
    <property type="term" value="C:nucleus"/>
    <property type="evidence" value="ECO:0007669"/>
    <property type="project" value="UniProtKB-SubCell"/>
</dbReference>
<keyword evidence="3 5" id="KW-0371">Homeobox</keyword>
<evidence type="ECO:0000313" key="10">
    <source>
        <dbReference type="Proteomes" id="UP001163046"/>
    </source>
</evidence>
<dbReference type="AlphaFoldDB" id="A0A9X0D3E9"/>
<comment type="subcellular location">
    <subcellularLocation>
        <location evidence="5 6">Nucleus</location>
    </subcellularLocation>
</comment>
<keyword evidence="2 5" id="KW-0238">DNA-binding</keyword>